<proteinExistence type="predicted"/>
<sequence length="92" mass="10522">MEMIQSLQMEEHISCSVAVETIHMSSTSIWEHLSLLLPTVAVTAMYCVLHILGRPARWMRLQFLLLVSLTISLRFTTQPVVLSTLKPIWVNE</sequence>
<keyword evidence="1" id="KW-0812">Transmembrane</keyword>
<dbReference type="Proteomes" id="UP000075787">
    <property type="component" value="Unassembled WGS sequence"/>
</dbReference>
<protein>
    <submittedName>
        <fullName evidence="2">Uncharacterized protein</fullName>
    </submittedName>
</protein>
<evidence type="ECO:0000256" key="1">
    <source>
        <dbReference type="SAM" id="Phobius"/>
    </source>
</evidence>
<name>A0A162M219_9PROT</name>
<feature type="transmembrane region" description="Helical" evidence="1">
    <location>
        <begin position="33"/>
        <end position="52"/>
    </location>
</feature>
<keyword evidence="1" id="KW-0472">Membrane</keyword>
<dbReference type="EMBL" id="LPZR01000002">
    <property type="protein sequence ID" value="KYO57832.1"/>
    <property type="molecule type" value="Genomic_DNA"/>
</dbReference>
<comment type="caution">
    <text evidence="2">The sequence shown here is derived from an EMBL/GenBank/DDBJ whole genome shotgun (WGS) entry which is preliminary data.</text>
</comment>
<organism evidence="2 3">
    <name type="scientific">Tistrella mobilis</name>
    <dbReference type="NCBI Taxonomy" id="171437"/>
    <lineage>
        <taxon>Bacteria</taxon>
        <taxon>Pseudomonadati</taxon>
        <taxon>Pseudomonadota</taxon>
        <taxon>Alphaproteobacteria</taxon>
        <taxon>Geminicoccales</taxon>
        <taxon>Geminicoccaceae</taxon>
        <taxon>Tistrella</taxon>
    </lineage>
</organism>
<keyword evidence="1" id="KW-1133">Transmembrane helix</keyword>
<evidence type="ECO:0000313" key="3">
    <source>
        <dbReference type="Proteomes" id="UP000075787"/>
    </source>
</evidence>
<evidence type="ECO:0000313" key="2">
    <source>
        <dbReference type="EMBL" id="KYO57832.1"/>
    </source>
</evidence>
<accession>A0A162M219</accession>
<gene>
    <name evidence="2" type="ORF">AUP44_01890</name>
</gene>
<dbReference type="AlphaFoldDB" id="A0A162M219"/>
<reference evidence="2 3" key="1">
    <citation type="submission" date="2015-12" db="EMBL/GenBank/DDBJ databases">
        <title>Genome sequence of Tistrella mobilis MCCC 1A02139.</title>
        <authorList>
            <person name="Lu L."/>
            <person name="Lai Q."/>
            <person name="Shao Z."/>
            <person name="Qian P."/>
        </authorList>
    </citation>
    <scope>NUCLEOTIDE SEQUENCE [LARGE SCALE GENOMIC DNA]</scope>
    <source>
        <strain evidence="2 3">MCCC 1A02139</strain>
    </source>
</reference>